<gene>
    <name evidence="1" type="ORF">Q604_UNBC17348G0001</name>
</gene>
<organism evidence="1">
    <name type="scientific">human gut metagenome</name>
    <dbReference type="NCBI Taxonomy" id="408170"/>
    <lineage>
        <taxon>unclassified sequences</taxon>
        <taxon>metagenomes</taxon>
        <taxon>organismal metagenomes</taxon>
    </lineage>
</organism>
<comment type="caution">
    <text evidence="1">The sequence shown here is derived from an EMBL/GenBank/DDBJ whole genome shotgun (WGS) entry which is preliminary data.</text>
</comment>
<dbReference type="EMBL" id="AZMM01017348">
    <property type="protein sequence ID" value="ETJ26522.1"/>
    <property type="molecule type" value="Genomic_DNA"/>
</dbReference>
<reference evidence="1" key="1">
    <citation type="submission" date="2013-12" db="EMBL/GenBank/DDBJ databases">
        <title>A Varibaculum cambriense genome reconstructed from a premature infant gut community with otherwise low bacterial novelty that shifts toward anaerobic metabolism during the third week of life.</title>
        <authorList>
            <person name="Brown C.T."/>
            <person name="Sharon I."/>
            <person name="Thomas B.C."/>
            <person name="Castelle C.J."/>
            <person name="Morowitz M.J."/>
            <person name="Banfield J.F."/>
        </authorList>
    </citation>
    <scope>NUCLEOTIDE SEQUENCE</scope>
</reference>
<sequence length="34" mass="4260">MHEEERQEIFNLIFVKKIIEKSKTNTDCQFFYHL</sequence>
<feature type="non-terminal residue" evidence="1">
    <location>
        <position position="34"/>
    </location>
</feature>
<name>W1X828_9ZZZZ</name>
<evidence type="ECO:0000313" key="1">
    <source>
        <dbReference type="EMBL" id="ETJ26522.1"/>
    </source>
</evidence>
<dbReference type="AlphaFoldDB" id="W1X828"/>
<proteinExistence type="predicted"/>
<protein>
    <submittedName>
        <fullName evidence="1">Uncharacterized protein</fullName>
    </submittedName>
</protein>
<accession>W1X828</accession>